<keyword evidence="2" id="KW-0378">Hydrolase</keyword>
<organism evidence="2 3">
    <name type="scientific">Jatrophihabitans lederbergiae</name>
    <dbReference type="NCBI Taxonomy" id="3075547"/>
    <lineage>
        <taxon>Bacteria</taxon>
        <taxon>Bacillati</taxon>
        <taxon>Actinomycetota</taxon>
        <taxon>Actinomycetes</taxon>
        <taxon>Jatrophihabitantales</taxon>
        <taxon>Jatrophihabitantaceae</taxon>
        <taxon>Jatrophihabitans</taxon>
    </lineage>
</organism>
<sequence>LTYQPTGGIVAAATTSLPEQIGGPRNWDYRYCWLRDSTYTLQALISAGYLDEAKAWREWLLRAVAGDPADLQIMYAL</sequence>
<keyword evidence="3" id="KW-1185">Reference proteome</keyword>
<dbReference type="GO" id="GO:0016787">
    <property type="term" value="F:hydrolase activity"/>
    <property type="evidence" value="ECO:0007669"/>
    <property type="project" value="UniProtKB-KW"/>
</dbReference>
<dbReference type="RefSeq" id="WP_311425785.1">
    <property type="nucleotide sequence ID" value="NZ_JAVREH010000305.1"/>
</dbReference>
<reference evidence="3" key="1">
    <citation type="submission" date="2023-07" db="EMBL/GenBank/DDBJ databases">
        <title>30 novel species of actinomycetes from the DSMZ collection.</title>
        <authorList>
            <person name="Nouioui I."/>
        </authorList>
    </citation>
    <scope>NUCLEOTIDE SEQUENCE [LARGE SCALE GENOMIC DNA]</scope>
    <source>
        <strain evidence="3">DSM 44399</strain>
    </source>
</reference>
<gene>
    <name evidence="2" type="ORF">RM423_25340</name>
</gene>
<dbReference type="PANTHER" id="PTHR31616">
    <property type="entry name" value="TREHALASE"/>
    <property type="match status" value="1"/>
</dbReference>
<feature type="domain" description="GH15-like" evidence="1">
    <location>
        <begin position="2"/>
        <end position="76"/>
    </location>
</feature>
<dbReference type="Gene3D" id="1.50.10.10">
    <property type="match status" value="1"/>
</dbReference>
<accession>A0ABU2JIT0</accession>
<comment type="caution">
    <text evidence="2">The sequence shown here is derived from an EMBL/GenBank/DDBJ whole genome shotgun (WGS) entry which is preliminary data.</text>
</comment>
<proteinExistence type="predicted"/>
<dbReference type="Proteomes" id="UP001183176">
    <property type="component" value="Unassembled WGS sequence"/>
</dbReference>
<protein>
    <submittedName>
        <fullName evidence="2">Glycoside hydrolase family 15 protein</fullName>
    </submittedName>
</protein>
<feature type="non-terminal residue" evidence="2">
    <location>
        <position position="77"/>
    </location>
</feature>
<evidence type="ECO:0000313" key="2">
    <source>
        <dbReference type="EMBL" id="MDT0264666.1"/>
    </source>
</evidence>
<evidence type="ECO:0000259" key="1">
    <source>
        <dbReference type="Pfam" id="PF00723"/>
    </source>
</evidence>
<dbReference type="InterPro" id="IPR012341">
    <property type="entry name" value="6hp_glycosidase-like_sf"/>
</dbReference>
<dbReference type="Pfam" id="PF00723">
    <property type="entry name" value="Glyco_hydro_15"/>
    <property type="match status" value="1"/>
</dbReference>
<dbReference type="PANTHER" id="PTHR31616:SF0">
    <property type="entry name" value="GLUCAN 1,4-ALPHA-GLUCOSIDASE"/>
    <property type="match status" value="1"/>
</dbReference>
<dbReference type="InterPro" id="IPR011613">
    <property type="entry name" value="GH15-like"/>
</dbReference>
<dbReference type="EMBL" id="JAVREH010000305">
    <property type="protein sequence ID" value="MDT0264666.1"/>
    <property type="molecule type" value="Genomic_DNA"/>
</dbReference>
<dbReference type="SUPFAM" id="SSF48208">
    <property type="entry name" value="Six-hairpin glycosidases"/>
    <property type="match status" value="1"/>
</dbReference>
<dbReference type="InterPro" id="IPR008928">
    <property type="entry name" value="6-hairpin_glycosidase_sf"/>
</dbReference>
<evidence type="ECO:0000313" key="3">
    <source>
        <dbReference type="Proteomes" id="UP001183176"/>
    </source>
</evidence>
<name>A0ABU2JIT0_9ACTN</name>
<feature type="non-terminal residue" evidence="2">
    <location>
        <position position="1"/>
    </location>
</feature>